<sequence length="216" mass="24075">MSLMLLVCALTLLAIGLLVLAFRLLFSLPVLKHFAQGAVALSAALLAGVALFSAWDLYSYRALLEETPVAELVFHRQAPQQYRVELRVDDQVQEFVLNGDQWQLDARMIKWQSVVARLGVDPLFRLERLSGRYATVSDELNKPRSVHALGESRAVDLWHWLRQNERLAQFADADYGSAAYLPMADGARFQVSMTSFGLIARPLNDAAAVAVAEWSS</sequence>
<keyword evidence="1" id="KW-0812">Transmembrane</keyword>
<reference evidence="2 3" key="1">
    <citation type="submission" date="2020-08" db="EMBL/GenBank/DDBJ databases">
        <title>Genomic Encyclopedia of Type Strains, Phase III (KMG-III): the genomes of soil and plant-associated and newly described type strains.</title>
        <authorList>
            <person name="Whitman W."/>
        </authorList>
    </citation>
    <scope>NUCLEOTIDE SEQUENCE [LARGE SCALE GENOMIC DNA]</scope>
    <source>
        <strain evidence="2 3">CECT 8654</strain>
    </source>
</reference>
<keyword evidence="3" id="KW-1185">Reference proteome</keyword>
<evidence type="ECO:0000313" key="3">
    <source>
        <dbReference type="Proteomes" id="UP000537130"/>
    </source>
</evidence>
<keyword evidence="1" id="KW-0472">Membrane</keyword>
<dbReference type="RefSeq" id="WP_183409146.1">
    <property type="nucleotide sequence ID" value="NZ_JACHWY010000001.1"/>
</dbReference>
<accession>A0A7W4W2V8</accession>
<keyword evidence="1" id="KW-1133">Transmembrane helix</keyword>
<proteinExistence type="predicted"/>
<organism evidence="2 3">
    <name type="scientific">Litorivivens lipolytica</name>
    <dbReference type="NCBI Taxonomy" id="1524264"/>
    <lineage>
        <taxon>Bacteria</taxon>
        <taxon>Pseudomonadati</taxon>
        <taxon>Pseudomonadota</taxon>
        <taxon>Gammaproteobacteria</taxon>
        <taxon>Litorivivens</taxon>
    </lineage>
</organism>
<protein>
    <recommendedName>
        <fullName evidence="4">Cation/multidrug efflux pump</fullName>
    </recommendedName>
</protein>
<evidence type="ECO:0008006" key="4">
    <source>
        <dbReference type="Google" id="ProtNLM"/>
    </source>
</evidence>
<comment type="caution">
    <text evidence="2">The sequence shown here is derived from an EMBL/GenBank/DDBJ whole genome shotgun (WGS) entry which is preliminary data.</text>
</comment>
<evidence type="ECO:0000256" key="1">
    <source>
        <dbReference type="SAM" id="Phobius"/>
    </source>
</evidence>
<feature type="transmembrane region" description="Helical" evidence="1">
    <location>
        <begin position="37"/>
        <end position="58"/>
    </location>
</feature>
<dbReference type="Proteomes" id="UP000537130">
    <property type="component" value="Unassembled WGS sequence"/>
</dbReference>
<evidence type="ECO:0000313" key="2">
    <source>
        <dbReference type="EMBL" id="MBB3046450.1"/>
    </source>
</evidence>
<gene>
    <name evidence="2" type="ORF">FHR99_000686</name>
</gene>
<name>A0A7W4W2V8_9GAMM</name>
<dbReference type="EMBL" id="JACHWY010000001">
    <property type="protein sequence ID" value="MBB3046450.1"/>
    <property type="molecule type" value="Genomic_DNA"/>
</dbReference>
<dbReference type="AlphaFoldDB" id="A0A7W4W2V8"/>